<dbReference type="InterPro" id="IPR052346">
    <property type="entry name" value="O-mannosyl-transferase_TMTC"/>
</dbReference>
<protein>
    <recommendedName>
        <fullName evidence="4">DUF5107 domain-containing protein</fullName>
    </recommendedName>
</protein>
<dbReference type="Proteomes" id="UP000198504">
    <property type="component" value="Unassembled WGS sequence"/>
</dbReference>
<evidence type="ECO:0000256" key="2">
    <source>
        <dbReference type="ARBA" id="ARBA00022803"/>
    </source>
</evidence>
<dbReference type="AlphaFoldDB" id="A0A1H9ICY4"/>
<dbReference type="Pfam" id="PF17128">
    <property type="entry name" value="DUF5107"/>
    <property type="match status" value="1"/>
</dbReference>
<organism evidence="5 6">
    <name type="scientific">Microlunatus flavus</name>
    <dbReference type="NCBI Taxonomy" id="1036181"/>
    <lineage>
        <taxon>Bacteria</taxon>
        <taxon>Bacillati</taxon>
        <taxon>Actinomycetota</taxon>
        <taxon>Actinomycetes</taxon>
        <taxon>Propionibacteriales</taxon>
        <taxon>Propionibacteriaceae</taxon>
        <taxon>Microlunatus</taxon>
    </lineage>
</organism>
<dbReference type="STRING" id="1036181.SAMN05421756_105193"/>
<dbReference type="SUPFAM" id="SSF48452">
    <property type="entry name" value="TPR-like"/>
    <property type="match status" value="2"/>
</dbReference>
<dbReference type="InterPro" id="IPR033396">
    <property type="entry name" value="DUF5107"/>
</dbReference>
<keyword evidence="2" id="KW-0802">TPR repeat</keyword>
<gene>
    <name evidence="5" type="ORF">SAMN05421756_105193</name>
</gene>
<sequence>MNQTIVQVVRRIVHSPHRVALSSVALVLDDALDLPARPDRLADAPVAVWDAPVTLPTYLPTAPSRYPAYLDRRVYQGSSGRVYPLPFHDRIGETPEPHTWQGLHLENEHLRVLVLPELGGRIHLALDKRTGYPMFYANPVIKPALVGLTGPWLAGGVELNWPQHHRPATFLPTAWALETGGVDGVDGQDEVTAWCSDHDPFARMKGMHGVRLRAGSTVLELRVRLFNRSDVPQTFLWWANVAAQVHADYQSFFPDDVHVVADHAKRALSTFPTATGRYYGVDYPARHDDDTRPDSPRQVPGDRLDWYRNIPVPTSYMCLDSTGDFFGGYDHRAQAGFVHWADHRTAVGKKQWSWGDSDFGHAWNRNLADDGSAYIELMAGVFTDNQPDFSHLAPGETKTFSQHWYPVSGTGPAVAASLDAALGLEVAQGRTALALDVTRALPGSRLVVRGADGGVRHDATLDLSPDEPRRVLVEGEDVAQVELTRHGRVLLRWDAPAQPAAPTARAAAEPAPPEQIASVEELYLTGQHLVQYRHATRSPEPYWAEALRRDPGHAPTRTALAARRHADGRLAEAETHLRAAVERLTRLNPNPVDGQAHHLLGLVLARLGQDEEAYAVLARAAWLRAWLAPASYQLALLDARHGRDAAALERVGTAVHADADHLQARNLRTVLLRRLDRHDEADALLAATLALDPLDVWARQLAGGLEDGHGLLEPQTLLDVALENVRCGELAAALELLALARTADERRPLGQTACGLLADYHAAVVHDALGEPGAAAAARTRARHGDRTWSFPGRLDDVAALEAALAHDPDDATAAALLGHWLYAHDRADEAIAHWRRSLAGDPTDPVVWRNLAVALVNRHEEVDGGLQAYDRALACAPGDAQLWYESDQLLGRAGAPVAQRLARLEAVPAAVGSRDDLSVTLAHLLVDAGRAADALAVLEGRRFQPWEGGEGQVLRAWERAHLALSAACLEHGDAEAAQRHAEAAIDTPEHLGEARHPLANPAALLLALGAAADAAGDHPRARAAWTEAAAASGDFGGMAPLSYSENTYASVLAARAVGDLDRARALSDGLAGHVEELAATTPVVDYFATSLPSLLLFDEDLQRRQDLTVALLRAQLALLADDRPAARAHLDAVLREDPAHEQALDLLSDLRGHPRSDRRPAGSMA</sequence>
<evidence type="ECO:0000256" key="3">
    <source>
        <dbReference type="SAM" id="MobiDB-lite"/>
    </source>
</evidence>
<accession>A0A1H9ICY4</accession>
<dbReference type="Gene3D" id="1.25.40.10">
    <property type="entry name" value="Tetratricopeptide repeat domain"/>
    <property type="match status" value="3"/>
</dbReference>
<dbReference type="InterPro" id="IPR019734">
    <property type="entry name" value="TPR_rpt"/>
</dbReference>
<keyword evidence="6" id="KW-1185">Reference proteome</keyword>
<feature type="domain" description="DUF5107" evidence="4">
    <location>
        <begin position="81"/>
        <end position="407"/>
    </location>
</feature>
<evidence type="ECO:0000256" key="1">
    <source>
        <dbReference type="ARBA" id="ARBA00022737"/>
    </source>
</evidence>
<reference evidence="6" key="1">
    <citation type="submission" date="2016-10" db="EMBL/GenBank/DDBJ databases">
        <authorList>
            <person name="Varghese N."/>
            <person name="Submissions S."/>
        </authorList>
    </citation>
    <scope>NUCLEOTIDE SEQUENCE [LARGE SCALE GENOMIC DNA]</scope>
    <source>
        <strain evidence="6">CGMCC 4.6856</strain>
    </source>
</reference>
<evidence type="ECO:0000313" key="6">
    <source>
        <dbReference type="Proteomes" id="UP000198504"/>
    </source>
</evidence>
<feature type="region of interest" description="Disordered" evidence="3">
    <location>
        <begin position="1147"/>
        <end position="1166"/>
    </location>
</feature>
<dbReference type="PANTHER" id="PTHR44227:SF3">
    <property type="entry name" value="PROTEIN O-MANNOSYL-TRANSFERASE TMTC4"/>
    <property type="match status" value="1"/>
</dbReference>
<dbReference type="SMART" id="SM00028">
    <property type="entry name" value="TPR"/>
    <property type="match status" value="5"/>
</dbReference>
<dbReference type="EMBL" id="FOFA01000005">
    <property type="protein sequence ID" value="SEQ72443.1"/>
    <property type="molecule type" value="Genomic_DNA"/>
</dbReference>
<evidence type="ECO:0000313" key="5">
    <source>
        <dbReference type="EMBL" id="SEQ72443.1"/>
    </source>
</evidence>
<proteinExistence type="predicted"/>
<keyword evidence="1" id="KW-0677">Repeat</keyword>
<dbReference type="PANTHER" id="PTHR44227">
    <property type="match status" value="1"/>
</dbReference>
<evidence type="ECO:0000259" key="4">
    <source>
        <dbReference type="Pfam" id="PF17128"/>
    </source>
</evidence>
<name>A0A1H9ICY4_9ACTN</name>
<dbReference type="InterPro" id="IPR011990">
    <property type="entry name" value="TPR-like_helical_dom_sf"/>
</dbReference>